<feature type="transmembrane region" description="Helical" evidence="7">
    <location>
        <begin position="131"/>
        <end position="154"/>
    </location>
</feature>
<dbReference type="PANTHER" id="PTHR33048:SF149">
    <property type="entry name" value="UBID FAMILY DECARBOXYLASE"/>
    <property type="match status" value="1"/>
</dbReference>
<sequence length="354" mass="40067">MSSPSSSIDMLAVECWIWYAICVVVVCMRLASQRILYGPRYLLKGNLDDYIVILAMITYTIAVTCLYLYDHINTPLQYDTLNPVETEEYGIQLGIINVLSESALQTTVWLIKASLLLVYHRLTRNIKQNKVVKAVAIYCAVGYVAVTLAFYAGWCRPFSQYFVLVPEVEQCYTWIHYNTIQLVFNISSDIMILIIPMSVVITAKVPLEKKIYLFAIFGLGVFVIIAAILQKYHVLSNPYQPVWVPWSIRELSTSMLVANLVLCRPLVQKITARFSHLPMVTQRSVSIKDSIPPTRQFVAKESSFSKRSEKRESSLMTCPTVAVFEARPNESRGGSATESMDESNESGELIRETV</sequence>
<evidence type="ECO:0000256" key="7">
    <source>
        <dbReference type="SAM" id="Phobius"/>
    </source>
</evidence>
<evidence type="ECO:0000256" key="4">
    <source>
        <dbReference type="ARBA" id="ARBA00023136"/>
    </source>
</evidence>
<proteinExistence type="inferred from homology"/>
<organism evidence="9 10">
    <name type="scientific">Coleophoma crateriformis</name>
    <dbReference type="NCBI Taxonomy" id="565419"/>
    <lineage>
        <taxon>Eukaryota</taxon>
        <taxon>Fungi</taxon>
        <taxon>Dikarya</taxon>
        <taxon>Ascomycota</taxon>
        <taxon>Pezizomycotina</taxon>
        <taxon>Leotiomycetes</taxon>
        <taxon>Helotiales</taxon>
        <taxon>Dermateaceae</taxon>
        <taxon>Coleophoma</taxon>
    </lineage>
</organism>
<name>A0A3D8T238_9HELO</name>
<feature type="domain" description="Rhodopsin" evidence="8">
    <location>
        <begin position="46"/>
        <end position="269"/>
    </location>
</feature>
<feature type="transmembrane region" description="Helical" evidence="7">
    <location>
        <begin position="89"/>
        <end position="111"/>
    </location>
</feature>
<dbReference type="AlphaFoldDB" id="A0A3D8T238"/>
<evidence type="ECO:0000256" key="6">
    <source>
        <dbReference type="SAM" id="MobiDB-lite"/>
    </source>
</evidence>
<dbReference type="PANTHER" id="PTHR33048">
    <property type="entry name" value="PTH11-LIKE INTEGRAL MEMBRANE PROTEIN (AFU_ORTHOLOGUE AFUA_5G11245)"/>
    <property type="match status" value="1"/>
</dbReference>
<evidence type="ECO:0000256" key="5">
    <source>
        <dbReference type="ARBA" id="ARBA00038359"/>
    </source>
</evidence>
<comment type="caution">
    <text evidence="9">The sequence shown here is derived from an EMBL/GenBank/DDBJ whole genome shotgun (WGS) entry which is preliminary data.</text>
</comment>
<evidence type="ECO:0000256" key="3">
    <source>
        <dbReference type="ARBA" id="ARBA00022989"/>
    </source>
</evidence>
<keyword evidence="4 7" id="KW-0472">Membrane</keyword>
<accession>A0A3D8T238</accession>
<dbReference type="InterPro" id="IPR049326">
    <property type="entry name" value="Rhodopsin_dom_fungi"/>
</dbReference>
<dbReference type="InterPro" id="IPR052337">
    <property type="entry name" value="SAT4-like"/>
</dbReference>
<evidence type="ECO:0000313" key="10">
    <source>
        <dbReference type="Proteomes" id="UP000256328"/>
    </source>
</evidence>
<protein>
    <recommendedName>
        <fullName evidence="8">Rhodopsin domain-containing protein</fullName>
    </recommendedName>
</protein>
<keyword evidence="10" id="KW-1185">Reference proteome</keyword>
<keyword evidence="3 7" id="KW-1133">Transmembrane helix</keyword>
<feature type="transmembrane region" description="Helical" evidence="7">
    <location>
        <begin position="16"/>
        <end position="37"/>
    </location>
</feature>
<feature type="transmembrane region" description="Helical" evidence="7">
    <location>
        <begin position="211"/>
        <end position="230"/>
    </location>
</feature>
<feature type="region of interest" description="Disordered" evidence="6">
    <location>
        <begin position="326"/>
        <end position="354"/>
    </location>
</feature>
<evidence type="ECO:0000256" key="1">
    <source>
        <dbReference type="ARBA" id="ARBA00004141"/>
    </source>
</evidence>
<dbReference type="OrthoDB" id="3903189at2759"/>
<feature type="transmembrane region" description="Helical" evidence="7">
    <location>
        <begin position="49"/>
        <end position="69"/>
    </location>
</feature>
<evidence type="ECO:0000313" key="9">
    <source>
        <dbReference type="EMBL" id="RDW92635.1"/>
    </source>
</evidence>
<reference evidence="9 10" key="1">
    <citation type="journal article" date="2018" name="IMA Fungus">
        <title>IMA Genome-F 9: Draft genome sequence of Annulohypoxylon stygium, Aspergillus mulundensis, Berkeleyomyces basicola (syn. Thielaviopsis basicola), Ceratocystis smalleyi, two Cercospora beticola strains, Coleophoma cylindrospora, Fusarium fracticaudum, Phialophora cf. hyalina, and Morchella septimelata.</title>
        <authorList>
            <person name="Wingfield B.D."/>
            <person name="Bills G.F."/>
            <person name="Dong Y."/>
            <person name="Huang W."/>
            <person name="Nel W.J."/>
            <person name="Swalarsk-Parry B.S."/>
            <person name="Vaghefi N."/>
            <person name="Wilken P.M."/>
            <person name="An Z."/>
            <person name="de Beer Z.W."/>
            <person name="De Vos L."/>
            <person name="Chen L."/>
            <person name="Duong T.A."/>
            <person name="Gao Y."/>
            <person name="Hammerbacher A."/>
            <person name="Kikkert J.R."/>
            <person name="Li Y."/>
            <person name="Li H."/>
            <person name="Li K."/>
            <person name="Li Q."/>
            <person name="Liu X."/>
            <person name="Ma X."/>
            <person name="Naidoo K."/>
            <person name="Pethybridge S.J."/>
            <person name="Sun J."/>
            <person name="Steenkamp E.T."/>
            <person name="van der Nest M.A."/>
            <person name="van Wyk S."/>
            <person name="Wingfield M.J."/>
            <person name="Xiong C."/>
            <person name="Yue Q."/>
            <person name="Zhang X."/>
        </authorList>
    </citation>
    <scope>NUCLEOTIDE SEQUENCE [LARGE SCALE GENOMIC DNA]</scope>
    <source>
        <strain evidence="9 10">BP5796</strain>
    </source>
</reference>
<evidence type="ECO:0000259" key="8">
    <source>
        <dbReference type="Pfam" id="PF20684"/>
    </source>
</evidence>
<gene>
    <name evidence="9" type="ORF">BP5796_02029</name>
</gene>
<keyword evidence="2 7" id="KW-0812">Transmembrane</keyword>
<comment type="similarity">
    <text evidence="5">Belongs to the SAT4 family.</text>
</comment>
<comment type="subcellular location">
    <subcellularLocation>
        <location evidence="1">Membrane</location>
        <topology evidence="1">Multi-pass membrane protein</topology>
    </subcellularLocation>
</comment>
<dbReference type="GO" id="GO:0016020">
    <property type="term" value="C:membrane"/>
    <property type="evidence" value="ECO:0007669"/>
    <property type="project" value="UniProtKB-SubCell"/>
</dbReference>
<dbReference type="Proteomes" id="UP000256328">
    <property type="component" value="Unassembled WGS sequence"/>
</dbReference>
<feature type="transmembrane region" description="Helical" evidence="7">
    <location>
        <begin position="174"/>
        <end position="199"/>
    </location>
</feature>
<evidence type="ECO:0000256" key="2">
    <source>
        <dbReference type="ARBA" id="ARBA00022692"/>
    </source>
</evidence>
<dbReference type="Pfam" id="PF20684">
    <property type="entry name" value="Fung_rhodopsin"/>
    <property type="match status" value="1"/>
</dbReference>
<dbReference type="EMBL" id="PDLN01000002">
    <property type="protein sequence ID" value="RDW92635.1"/>
    <property type="molecule type" value="Genomic_DNA"/>
</dbReference>